<name>A0A0E9SNS1_ANGAN</name>
<reference evidence="1" key="2">
    <citation type="journal article" date="2015" name="Fish Shellfish Immunol.">
        <title>Early steps in the European eel (Anguilla anguilla)-Vibrio vulnificus interaction in the gills: Role of the RtxA13 toxin.</title>
        <authorList>
            <person name="Callol A."/>
            <person name="Pajuelo D."/>
            <person name="Ebbesson L."/>
            <person name="Teles M."/>
            <person name="MacKenzie S."/>
            <person name="Amaro C."/>
        </authorList>
    </citation>
    <scope>NUCLEOTIDE SEQUENCE</scope>
</reference>
<organism evidence="1">
    <name type="scientific">Anguilla anguilla</name>
    <name type="common">European freshwater eel</name>
    <name type="synonym">Muraena anguilla</name>
    <dbReference type="NCBI Taxonomy" id="7936"/>
    <lineage>
        <taxon>Eukaryota</taxon>
        <taxon>Metazoa</taxon>
        <taxon>Chordata</taxon>
        <taxon>Craniata</taxon>
        <taxon>Vertebrata</taxon>
        <taxon>Euteleostomi</taxon>
        <taxon>Actinopterygii</taxon>
        <taxon>Neopterygii</taxon>
        <taxon>Teleostei</taxon>
        <taxon>Anguilliformes</taxon>
        <taxon>Anguillidae</taxon>
        <taxon>Anguilla</taxon>
    </lineage>
</organism>
<accession>A0A0E9SNS1</accession>
<evidence type="ECO:0000313" key="1">
    <source>
        <dbReference type="EMBL" id="JAH43014.1"/>
    </source>
</evidence>
<dbReference type="AlphaFoldDB" id="A0A0E9SNS1"/>
<sequence length="50" mass="5747">MVVKLVLVKPSTTIRSHGVIFDPHLALSLRIEFFHRWHYTALPIPHPDGC</sequence>
<proteinExistence type="predicted"/>
<dbReference type="EMBL" id="GBXM01065563">
    <property type="protein sequence ID" value="JAH43014.1"/>
    <property type="molecule type" value="Transcribed_RNA"/>
</dbReference>
<protein>
    <submittedName>
        <fullName evidence="1">Uncharacterized protein</fullName>
    </submittedName>
</protein>
<reference evidence="1" key="1">
    <citation type="submission" date="2014-11" db="EMBL/GenBank/DDBJ databases">
        <authorList>
            <person name="Amaro Gonzalez C."/>
        </authorList>
    </citation>
    <scope>NUCLEOTIDE SEQUENCE</scope>
</reference>